<name>A0A6J6TB07_9ZZZZ</name>
<proteinExistence type="predicted"/>
<sequence length="97" mass="10319">MINLYCAALISPSSKAVRAILEFSASSSIEVSTPCFARPLNIHNPLTPEPVPTSTTEVAPTKCVKYRSSEPTIGVVFKVPISSPRARARCVTVSSGK</sequence>
<dbReference type="EMBL" id="CAEZYX010000072">
    <property type="protein sequence ID" value="CAB4744024.1"/>
    <property type="molecule type" value="Genomic_DNA"/>
</dbReference>
<dbReference type="EMBL" id="CAFBOI010000011">
    <property type="protein sequence ID" value="CAB4972068.1"/>
    <property type="molecule type" value="Genomic_DNA"/>
</dbReference>
<reference evidence="1" key="1">
    <citation type="submission" date="2020-05" db="EMBL/GenBank/DDBJ databases">
        <authorList>
            <person name="Chiriac C."/>
            <person name="Salcher M."/>
            <person name="Ghai R."/>
            <person name="Kavagutti S V."/>
        </authorList>
    </citation>
    <scope>NUCLEOTIDE SEQUENCE</scope>
</reference>
<protein>
    <submittedName>
        <fullName evidence="1">Unannotated protein</fullName>
    </submittedName>
</protein>
<dbReference type="AlphaFoldDB" id="A0A6J6TB07"/>
<evidence type="ECO:0000313" key="2">
    <source>
        <dbReference type="EMBL" id="CAB4972068.1"/>
    </source>
</evidence>
<gene>
    <name evidence="1" type="ORF">UFOPK2802_00732</name>
    <name evidence="2" type="ORF">UFOPK3948_00197</name>
</gene>
<evidence type="ECO:0000313" key="1">
    <source>
        <dbReference type="EMBL" id="CAB4744024.1"/>
    </source>
</evidence>
<accession>A0A6J6TB07</accession>
<organism evidence="1">
    <name type="scientific">freshwater metagenome</name>
    <dbReference type="NCBI Taxonomy" id="449393"/>
    <lineage>
        <taxon>unclassified sequences</taxon>
        <taxon>metagenomes</taxon>
        <taxon>ecological metagenomes</taxon>
    </lineage>
</organism>